<dbReference type="Gene3D" id="3.40.50.300">
    <property type="entry name" value="P-loop containing nucleotide triphosphate hydrolases"/>
    <property type="match status" value="2"/>
</dbReference>
<dbReference type="InterPro" id="IPR050107">
    <property type="entry name" value="ABC_carbohydrate_import_ATPase"/>
</dbReference>
<evidence type="ECO:0000256" key="5">
    <source>
        <dbReference type="ARBA" id="ARBA00022741"/>
    </source>
</evidence>
<dbReference type="InterPro" id="IPR017871">
    <property type="entry name" value="ABC_transporter-like_CS"/>
</dbReference>
<evidence type="ECO:0000256" key="2">
    <source>
        <dbReference type="ARBA" id="ARBA00022475"/>
    </source>
</evidence>
<keyword evidence="5" id="KW-0547">Nucleotide-binding</keyword>
<evidence type="ECO:0000256" key="4">
    <source>
        <dbReference type="ARBA" id="ARBA00022737"/>
    </source>
</evidence>
<comment type="caution">
    <text evidence="10">The sequence shown here is derived from an EMBL/GenBank/DDBJ whole genome shotgun (WGS) entry which is preliminary data.</text>
</comment>
<dbReference type="SUPFAM" id="SSF52540">
    <property type="entry name" value="P-loop containing nucleoside triphosphate hydrolases"/>
    <property type="match status" value="2"/>
</dbReference>
<keyword evidence="1" id="KW-0813">Transport</keyword>
<dbReference type="PANTHER" id="PTHR43790">
    <property type="entry name" value="CARBOHYDRATE TRANSPORT ATP-BINDING PROTEIN MG119-RELATED"/>
    <property type="match status" value="1"/>
</dbReference>
<evidence type="ECO:0000259" key="9">
    <source>
        <dbReference type="PROSITE" id="PS50893"/>
    </source>
</evidence>
<evidence type="ECO:0000313" key="10">
    <source>
        <dbReference type="EMBL" id="MDM4018438.1"/>
    </source>
</evidence>
<organism evidence="10 11">
    <name type="scientific">Roseiconus lacunae</name>
    <dbReference type="NCBI Taxonomy" id="2605694"/>
    <lineage>
        <taxon>Bacteria</taxon>
        <taxon>Pseudomonadati</taxon>
        <taxon>Planctomycetota</taxon>
        <taxon>Planctomycetia</taxon>
        <taxon>Pirellulales</taxon>
        <taxon>Pirellulaceae</taxon>
        <taxon>Roseiconus</taxon>
    </lineage>
</organism>
<keyword evidence="7" id="KW-1278">Translocase</keyword>
<evidence type="ECO:0000256" key="3">
    <source>
        <dbReference type="ARBA" id="ARBA00022597"/>
    </source>
</evidence>
<evidence type="ECO:0000256" key="6">
    <source>
        <dbReference type="ARBA" id="ARBA00022840"/>
    </source>
</evidence>
<gene>
    <name evidence="10" type="ORF">QTN89_23510</name>
</gene>
<dbReference type="CDD" id="cd03216">
    <property type="entry name" value="ABC_Carb_Monos_I"/>
    <property type="match status" value="1"/>
</dbReference>
<reference evidence="10 11" key="1">
    <citation type="submission" date="2023-06" db="EMBL/GenBank/DDBJ databases">
        <title>Roseiconus lacunae JC819 isolated from Gulf of Mannar region, Tamil Nadu.</title>
        <authorList>
            <person name="Pk S."/>
            <person name="Ch S."/>
            <person name="Ch V.R."/>
        </authorList>
    </citation>
    <scope>NUCLEOTIDE SEQUENCE [LARGE SCALE GENOMIC DNA]</scope>
    <source>
        <strain evidence="10 11">JC819</strain>
    </source>
</reference>
<name>A0ABT7PPL6_9BACT</name>
<feature type="domain" description="ABC transporter" evidence="9">
    <location>
        <begin position="5"/>
        <end position="241"/>
    </location>
</feature>
<evidence type="ECO:0000256" key="7">
    <source>
        <dbReference type="ARBA" id="ARBA00022967"/>
    </source>
</evidence>
<sequence length="507" mass="55455">MTEVLTTQGMTKQYGKVVVLRDVSFDLVPGEIHALLGANGAGKSTLCKMIAGLTSVTSGTMRLRGQAFAPTNKQAAETAGVQIIQQELNLLPTLSVAENLFLSDLPNTGGLIRRKQLHQDATSALARLGLEHLDPSTPVGHLGVGQQQMVEIAAALARQCRVLILDEPTAALSGSETTRLFEQLTELKQRGVGMIYISHRLDEIKQIAERITVLRDGRYVCTRDVRSTSTDEMVDLMSGVGPDASSAPPHQFHSYIDQNKPPVLRVDQIHCGPVRHFSFEVKAGEKFGITGLVGSGRTELLRAIFGADVASSGTVKVADRPPQRFEHPRQAIASGLAMVTEDRKDNGLLLPQPIRSNITLASLRKRFSNLSLIRRRAEEHTSEDLCVRLQTKCTSIEQPVGTLSGGNQQKVVISKWLANDADVFLFDEPTRGIDVGARRRIYQLLDEIAASGKGIVIVSSDLDELFETCDTIAVMNHGHLIRTFSRDQWSEDLILQASFEMPAEVRA</sequence>
<dbReference type="Pfam" id="PF00005">
    <property type="entry name" value="ABC_tran"/>
    <property type="match status" value="2"/>
</dbReference>
<dbReference type="InterPro" id="IPR003439">
    <property type="entry name" value="ABC_transporter-like_ATP-bd"/>
</dbReference>
<dbReference type="SMART" id="SM00382">
    <property type="entry name" value="AAA"/>
    <property type="match status" value="2"/>
</dbReference>
<protein>
    <submittedName>
        <fullName evidence="10">Sugar ABC transporter ATP-binding protein</fullName>
    </submittedName>
</protein>
<proteinExistence type="predicted"/>
<keyword evidence="3" id="KW-0762">Sugar transport</keyword>
<evidence type="ECO:0000256" key="8">
    <source>
        <dbReference type="ARBA" id="ARBA00023136"/>
    </source>
</evidence>
<keyword evidence="8" id="KW-0472">Membrane</keyword>
<dbReference type="CDD" id="cd03215">
    <property type="entry name" value="ABC_Carb_Monos_II"/>
    <property type="match status" value="1"/>
</dbReference>
<evidence type="ECO:0000313" key="11">
    <source>
        <dbReference type="Proteomes" id="UP001239462"/>
    </source>
</evidence>
<dbReference type="PANTHER" id="PTHR43790:SF3">
    <property type="entry name" value="D-ALLOSE IMPORT ATP-BINDING PROTEIN ALSA-RELATED"/>
    <property type="match status" value="1"/>
</dbReference>
<evidence type="ECO:0000256" key="1">
    <source>
        <dbReference type="ARBA" id="ARBA00022448"/>
    </source>
</evidence>
<keyword evidence="2" id="KW-1003">Cell membrane</keyword>
<accession>A0ABT7PPL6</accession>
<keyword evidence="11" id="KW-1185">Reference proteome</keyword>
<dbReference type="PROSITE" id="PS00211">
    <property type="entry name" value="ABC_TRANSPORTER_1"/>
    <property type="match status" value="1"/>
</dbReference>
<dbReference type="GO" id="GO:0005524">
    <property type="term" value="F:ATP binding"/>
    <property type="evidence" value="ECO:0007669"/>
    <property type="project" value="UniProtKB-KW"/>
</dbReference>
<feature type="domain" description="ABC transporter" evidence="9">
    <location>
        <begin position="258"/>
        <end position="502"/>
    </location>
</feature>
<keyword evidence="6 10" id="KW-0067">ATP-binding</keyword>
<dbReference type="PROSITE" id="PS50893">
    <property type="entry name" value="ABC_TRANSPORTER_2"/>
    <property type="match status" value="2"/>
</dbReference>
<dbReference type="InterPro" id="IPR027417">
    <property type="entry name" value="P-loop_NTPase"/>
</dbReference>
<dbReference type="Proteomes" id="UP001239462">
    <property type="component" value="Unassembled WGS sequence"/>
</dbReference>
<keyword evidence="4" id="KW-0677">Repeat</keyword>
<dbReference type="RefSeq" id="WP_289166274.1">
    <property type="nucleotide sequence ID" value="NZ_JASZZN010000022.1"/>
</dbReference>
<dbReference type="EMBL" id="JASZZN010000022">
    <property type="protein sequence ID" value="MDM4018438.1"/>
    <property type="molecule type" value="Genomic_DNA"/>
</dbReference>
<dbReference type="InterPro" id="IPR003593">
    <property type="entry name" value="AAA+_ATPase"/>
</dbReference>